<dbReference type="Pfam" id="PF00019">
    <property type="entry name" value="TGF_beta"/>
    <property type="match status" value="1"/>
</dbReference>
<dbReference type="GO" id="GO:0005615">
    <property type="term" value="C:extracellular space"/>
    <property type="evidence" value="ECO:0007669"/>
    <property type="project" value="TreeGrafter"/>
</dbReference>
<evidence type="ECO:0000256" key="2">
    <source>
        <dbReference type="ARBA" id="ARBA00006656"/>
    </source>
</evidence>
<dbReference type="CDD" id="cd13755">
    <property type="entry name" value="TGF_beta_maverick"/>
    <property type="match status" value="1"/>
</dbReference>
<comment type="similarity">
    <text evidence="2 6">Belongs to the TGF-beta family.</text>
</comment>
<dbReference type="GO" id="GO:0008083">
    <property type="term" value="F:growth factor activity"/>
    <property type="evidence" value="ECO:0007669"/>
    <property type="project" value="UniProtKB-KW"/>
</dbReference>
<comment type="caution">
    <text evidence="8">The sequence shown here is derived from an EMBL/GenBank/DDBJ whole genome shotgun (WGS) entry which is preliminary data.</text>
</comment>
<dbReference type="EMBL" id="KZ309151">
    <property type="protein sequence ID" value="KAG8237315.1"/>
    <property type="molecule type" value="Genomic_DNA"/>
</dbReference>
<dbReference type="PROSITE" id="PS00250">
    <property type="entry name" value="TGF_BETA_1"/>
    <property type="match status" value="1"/>
</dbReference>
<protein>
    <recommendedName>
        <fullName evidence="7">TGF-beta family profile domain-containing protein</fullName>
    </recommendedName>
</protein>
<dbReference type="Proteomes" id="UP000792457">
    <property type="component" value="Unassembled WGS sequence"/>
</dbReference>
<evidence type="ECO:0000313" key="9">
    <source>
        <dbReference type="Proteomes" id="UP000792457"/>
    </source>
</evidence>
<reference evidence="8" key="2">
    <citation type="submission" date="2017-10" db="EMBL/GenBank/DDBJ databases">
        <title>Ladona fulva Genome sequencing and assembly.</title>
        <authorList>
            <person name="Murali S."/>
            <person name="Richards S."/>
            <person name="Bandaranaike D."/>
            <person name="Bellair M."/>
            <person name="Blankenburg K."/>
            <person name="Chao H."/>
            <person name="Dinh H."/>
            <person name="Doddapaneni H."/>
            <person name="Dugan-Rocha S."/>
            <person name="Elkadiri S."/>
            <person name="Gnanaolivu R."/>
            <person name="Hernandez B."/>
            <person name="Skinner E."/>
            <person name="Javaid M."/>
            <person name="Lee S."/>
            <person name="Li M."/>
            <person name="Ming W."/>
            <person name="Munidasa M."/>
            <person name="Muniz J."/>
            <person name="Nguyen L."/>
            <person name="Hughes D."/>
            <person name="Osuji N."/>
            <person name="Pu L.-L."/>
            <person name="Puazo M."/>
            <person name="Qu C."/>
            <person name="Quiroz J."/>
            <person name="Raj R."/>
            <person name="Weissenberger G."/>
            <person name="Xin Y."/>
            <person name="Zou X."/>
            <person name="Han Y."/>
            <person name="Worley K."/>
            <person name="Muzny D."/>
            <person name="Gibbs R."/>
        </authorList>
    </citation>
    <scope>NUCLEOTIDE SEQUENCE</scope>
    <source>
        <strain evidence="8">Sampled in the wild</strain>
    </source>
</reference>
<dbReference type="Gene3D" id="2.60.120.970">
    <property type="match status" value="1"/>
</dbReference>
<feature type="domain" description="TGF-beta family profile" evidence="7">
    <location>
        <begin position="164"/>
        <end position="289"/>
    </location>
</feature>
<dbReference type="GO" id="GO:0005125">
    <property type="term" value="F:cytokine activity"/>
    <property type="evidence" value="ECO:0007669"/>
    <property type="project" value="TreeGrafter"/>
</dbReference>
<evidence type="ECO:0000256" key="4">
    <source>
        <dbReference type="ARBA" id="ARBA00023030"/>
    </source>
</evidence>
<dbReference type="SMART" id="SM00204">
    <property type="entry name" value="TGFB"/>
    <property type="match status" value="1"/>
</dbReference>
<dbReference type="InterPro" id="IPR001111">
    <property type="entry name" value="TGF-b_propeptide"/>
</dbReference>
<keyword evidence="4 6" id="KW-0339">Growth factor</keyword>
<evidence type="ECO:0000259" key="7">
    <source>
        <dbReference type="PROSITE" id="PS51362"/>
    </source>
</evidence>
<evidence type="ECO:0000313" key="8">
    <source>
        <dbReference type="EMBL" id="KAG8237315.1"/>
    </source>
</evidence>
<dbReference type="InterPro" id="IPR015615">
    <property type="entry name" value="TGF-beta-rel"/>
</dbReference>
<dbReference type="SUPFAM" id="SSF57501">
    <property type="entry name" value="Cystine-knot cytokines"/>
    <property type="match status" value="1"/>
</dbReference>
<dbReference type="FunFam" id="2.10.90.10:FF:000058">
    <property type="entry name" value="Maverick"/>
    <property type="match status" value="1"/>
</dbReference>
<reference evidence="8" key="1">
    <citation type="submission" date="2013-04" db="EMBL/GenBank/DDBJ databases">
        <authorList>
            <person name="Qu J."/>
            <person name="Murali S.C."/>
            <person name="Bandaranaike D."/>
            <person name="Bellair M."/>
            <person name="Blankenburg K."/>
            <person name="Chao H."/>
            <person name="Dinh H."/>
            <person name="Doddapaneni H."/>
            <person name="Downs B."/>
            <person name="Dugan-Rocha S."/>
            <person name="Elkadiri S."/>
            <person name="Gnanaolivu R.D."/>
            <person name="Hernandez B."/>
            <person name="Javaid M."/>
            <person name="Jayaseelan J.C."/>
            <person name="Lee S."/>
            <person name="Li M."/>
            <person name="Ming W."/>
            <person name="Munidasa M."/>
            <person name="Muniz J."/>
            <person name="Nguyen L."/>
            <person name="Ongeri F."/>
            <person name="Osuji N."/>
            <person name="Pu L.-L."/>
            <person name="Puazo M."/>
            <person name="Qu C."/>
            <person name="Quiroz J."/>
            <person name="Raj R."/>
            <person name="Weissenberger G."/>
            <person name="Xin Y."/>
            <person name="Zou X."/>
            <person name="Han Y."/>
            <person name="Richards S."/>
            <person name="Worley K."/>
            <person name="Muzny D."/>
            <person name="Gibbs R."/>
        </authorList>
    </citation>
    <scope>NUCLEOTIDE SEQUENCE</scope>
    <source>
        <strain evidence="8">Sampled in the wild</strain>
    </source>
</reference>
<organism evidence="8 9">
    <name type="scientific">Ladona fulva</name>
    <name type="common">Scarce chaser dragonfly</name>
    <name type="synonym">Libellula fulva</name>
    <dbReference type="NCBI Taxonomy" id="123851"/>
    <lineage>
        <taxon>Eukaryota</taxon>
        <taxon>Metazoa</taxon>
        <taxon>Ecdysozoa</taxon>
        <taxon>Arthropoda</taxon>
        <taxon>Hexapoda</taxon>
        <taxon>Insecta</taxon>
        <taxon>Pterygota</taxon>
        <taxon>Palaeoptera</taxon>
        <taxon>Odonata</taxon>
        <taxon>Epiprocta</taxon>
        <taxon>Anisoptera</taxon>
        <taxon>Libelluloidea</taxon>
        <taxon>Libellulidae</taxon>
        <taxon>Ladona</taxon>
    </lineage>
</organism>
<keyword evidence="9" id="KW-1185">Reference proteome</keyword>
<dbReference type="Gene3D" id="2.10.90.10">
    <property type="entry name" value="Cystine-knot cytokines"/>
    <property type="match status" value="1"/>
</dbReference>
<dbReference type="PROSITE" id="PS51362">
    <property type="entry name" value="TGF_BETA_2"/>
    <property type="match status" value="1"/>
</dbReference>
<name>A0A8K0KPC9_LADFU</name>
<dbReference type="PANTHER" id="PTHR11848">
    <property type="entry name" value="TGF-BETA FAMILY"/>
    <property type="match status" value="1"/>
</dbReference>
<dbReference type="PANTHER" id="PTHR11848:SF119">
    <property type="entry name" value="TGF-BETA FAMILY PROFILE DOMAIN-CONTAINING PROTEIN"/>
    <property type="match status" value="1"/>
</dbReference>
<evidence type="ECO:0000256" key="5">
    <source>
        <dbReference type="ARBA" id="ARBA00023157"/>
    </source>
</evidence>
<gene>
    <name evidence="8" type="ORF">J437_LFUL014480</name>
</gene>
<dbReference type="InterPro" id="IPR029034">
    <property type="entry name" value="Cystine-knot_cytokine"/>
</dbReference>
<sequence>MVKFSDLMTYRGWKVRIRRTPDSNVSVVSTIFFPVEIPEVRRRHRTASIRRATLRLLITTPRAYHAPLEGVTVNILLPPKKHGSAATLVEERQVHLTSGRDFTSRWMEFDLTDTVSNWVRDPASNKGLMIECHGCSFYTFSSVNDTSAKPRLNVFINVRGHSSRTKRSYEILSPKRRGRTDCRKDGERCCRHQMEVVFDQLKGFEFILQPKKFDAGFCKGRCPPRYNPAHHHALLQSLIWKQNRKLAPKPCCAPSKLKALEILRLDEDDPTRLKVSHWENIEVTECACS</sequence>
<comment type="subcellular location">
    <subcellularLocation>
        <location evidence="1">Secreted</location>
    </subcellularLocation>
</comment>
<accession>A0A8K0KPC9</accession>
<evidence type="ECO:0000256" key="6">
    <source>
        <dbReference type="RuleBase" id="RU000354"/>
    </source>
</evidence>
<dbReference type="AlphaFoldDB" id="A0A8K0KPC9"/>
<evidence type="ECO:0000256" key="3">
    <source>
        <dbReference type="ARBA" id="ARBA00022525"/>
    </source>
</evidence>
<dbReference type="Pfam" id="PF00688">
    <property type="entry name" value="TGFb_propeptide"/>
    <property type="match status" value="1"/>
</dbReference>
<keyword evidence="5" id="KW-1015">Disulfide bond</keyword>
<proteinExistence type="inferred from homology"/>
<keyword evidence="3" id="KW-0964">Secreted</keyword>
<evidence type="ECO:0000256" key="1">
    <source>
        <dbReference type="ARBA" id="ARBA00004613"/>
    </source>
</evidence>
<dbReference type="OrthoDB" id="5949851at2759"/>
<dbReference type="InterPro" id="IPR017948">
    <property type="entry name" value="TGFb_CS"/>
</dbReference>
<dbReference type="InterPro" id="IPR001839">
    <property type="entry name" value="TGF-b_C"/>
</dbReference>